<gene>
    <name evidence="4" type="ORF">OSB1V03_LOCUS19596</name>
</gene>
<keyword evidence="2" id="KW-0812">Transmembrane</keyword>
<dbReference type="EMBL" id="OC883812">
    <property type="protein sequence ID" value="CAD7643440.1"/>
    <property type="molecule type" value="Genomic_DNA"/>
</dbReference>
<dbReference type="GO" id="GO:0016020">
    <property type="term" value="C:membrane"/>
    <property type="evidence" value="ECO:0007669"/>
    <property type="project" value="UniProtKB-SubCell"/>
</dbReference>
<dbReference type="InterPro" id="IPR011701">
    <property type="entry name" value="MFS"/>
</dbReference>
<proteinExistence type="predicted"/>
<keyword evidence="2" id="KW-0472">Membrane</keyword>
<dbReference type="OrthoDB" id="6499973at2759"/>
<keyword evidence="2" id="KW-1133">Transmembrane helix</keyword>
<evidence type="ECO:0000313" key="4">
    <source>
        <dbReference type="EMBL" id="CAD7643440.1"/>
    </source>
</evidence>
<dbReference type="Pfam" id="PF07690">
    <property type="entry name" value="MFS_1"/>
    <property type="match status" value="1"/>
</dbReference>
<organism evidence="4">
    <name type="scientific">Medioppia subpectinata</name>
    <dbReference type="NCBI Taxonomy" id="1979941"/>
    <lineage>
        <taxon>Eukaryota</taxon>
        <taxon>Metazoa</taxon>
        <taxon>Ecdysozoa</taxon>
        <taxon>Arthropoda</taxon>
        <taxon>Chelicerata</taxon>
        <taxon>Arachnida</taxon>
        <taxon>Acari</taxon>
        <taxon>Acariformes</taxon>
        <taxon>Sarcoptiformes</taxon>
        <taxon>Oribatida</taxon>
        <taxon>Brachypylina</taxon>
        <taxon>Oppioidea</taxon>
        <taxon>Oppiidae</taxon>
        <taxon>Medioppia</taxon>
    </lineage>
</organism>
<reference evidence="4" key="1">
    <citation type="submission" date="2020-11" db="EMBL/GenBank/DDBJ databases">
        <authorList>
            <person name="Tran Van P."/>
        </authorList>
    </citation>
    <scope>NUCLEOTIDE SEQUENCE</scope>
</reference>
<feature type="non-terminal residue" evidence="4">
    <location>
        <position position="165"/>
    </location>
</feature>
<dbReference type="PANTHER" id="PTHR11360:SF303">
    <property type="entry name" value="MAJOR FACILITATOR SUPERFAMILY (MFS) PROFILE DOMAIN-CONTAINING PROTEIN"/>
    <property type="match status" value="1"/>
</dbReference>
<feature type="non-terminal residue" evidence="4">
    <location>
        <position position="1"/>
    </location>
</feature>
<dbReference type="PANTHER" id="PTHR11360">
    <property type="entry name" value="MONOCARBOXYLATE TRANSPORTER"/>
    <property type="match status" value="1"/>
</dbReference>
<dbReference type="GO" id="GO:0008028">
    <property type="term" value="F:monocarboxylic acid transmembrane transporter activity"/>
    <property type="evidence" value="ECO:0007669"/>
    <property type="project" value="TreeGrafter"/>
</dbReference>
<accession>A0A7R9LKN2</accession>
<feature type="transmembrane region" description="Helical" evidence="2">
    <location>
        <begin position="63"/>
        <end position="84"/>
    </location>
</feature>
<dbReference type="InterPro" id="IPR036259">
    <property type="entry name" value="MFS_trans_sf"/>
</dbReference>
<sequence>QIKAHEGTVLLSLYSITDLFGRLIPGWISYLDYVSNRNIFVSSIGVMGLTLLAMPFANSFPTFAALTLVCGFVTGCQMVLPPVVLSEYLGADNTAVAFGLSNFMCGSLTIIFRPLLIGVKDRTGHYDILFYILGCLGIASALLWLVVICNNSTPNKQKINHAKLI</sequence>
<dbReference type="PROSITE" id="PS50850">
    <property type="entry name" value="MFS"/>
    <property type="match status" value="1"/>
</dbReference>
<keyword evidence="5" id="KW-1185">Reference proteome</keyword>
<dbReference type="AlphaFoldDB" id="A0A7R9LKN2"/>
<feature type="transmembrane region" description="Helical" evidence="2">
    <location>
        <begin position="39"/>
        <end position="56"/>
    </location>
</feature>
<dbReference type="Gene3D" id="1.20.1250.20">
    <property type="entry name" value="MFS general substrate transporter like domains"/>
    <property type="match status" value="1"/>
</dbReference>
<feature type="transmembrane region" description="Helical" evidence="2">
    <location>
        <begin position="128"/>
        <end position="147"/>
    </location>
</feature>
<name>A0A7R9LKN2_9ACAR</name>
<feature type="transmembrane region" description="Helical" evidence="2">
    <location>
        <begin position="96"/>
        <end position="116"/>
    </location>
</feature>
<dbReference type="InterPro" id="IPR050327">
    <property type="entry name" value="Proton-linked_MCT"/>
</dbReference>
<dbReference type="SUPFAM" id="SSF103473">
    <property type="entry name" value="MFS general substrate transporter"/>
    <property type="match status" value="1"/>
</dbReference>
<dbReference type="InterPro" id="IPR020846">
    <property type="entry name" value="MFS_dom"/>
</dbReference>
<feature type="domain" description="Major facilitator superfamily (MFS) profile" evidence="3">
    <location>
        <begin position="1"/>
        <end position="165"/>
    </location>
</feature>
<dbReference type="EMBL" id="CAJPIZ010029237">
    <property type="protein sequence ID" value="CAG2119649.1"/>
    <property type="molecule type" value="Genomic_DNA"/>
</dbReference>
<dbReference type="Proteomes" id="UP000759131">
    <property type="component" value="Unassembled WGS sequence"/>
</dbReference>
<evidence type="ECO:0000313" key="5">
    <source>
        <dbReference type="Proteomes" id="UP000759131"/>
    </source>
</evidence>
<evidence type="ECO:0000259" key="3">
    <source>
        <dbReference type="PROSITE" id="PS50850"/>
    </source>
</evidence>
<protein>
    <recommendedName>
        <fullName evidence="3">Major facilitator superfamily (MFS) profile domain-containing protein</fullName>
    </recommendedName>
</protein>
<evidence type="ECO:0000256" key="2">
    <source>
        <dbReference type="SAM" id="Phobius"/>
    </source>
</evidence>
<comment type="subcellular location">
    <subcellularLocation>
        <location evidence="1">Membrane</location>
        <topology evidence="1">Multi-pass membrane protein</topology>
    </subcellularLocation>
</comment>
<evidence type="ECO:0000256" key="1">
    <source>
        <dbReference type="ARBA" id="ARBA00004141"/>
    </source>
</evidence>